<proteinExistence type="predicted"/>
<dbReference type="InterPro" id="IPR029044">
    <property type="entry name" value="Nucleotide-diphossugar_trans"/>
</dbReference>
<sequence length="308" mass="34735">MSELYSVVIPVYNSSGIVAETVRQVREYFLTAGRSFEIILVNDGSKDNSWPVICDLARKYSEIVSINLLKNYGQHSANLCGFRESKGDYVITMDDDLQNPPGEIGKLIDAARDEYDLVIGKFEAKRHSIVRRIGSQFVGWLNRKVFDVSDDLILTNFRIIRRDVVDRVCRDNSYAPYIPGLVLKYSGRRCNVLVRHQPRAEGKSNYTVRRILRLVASILFNHSVLPLRCCAALGFVISAVGFALGFYFLIQAIANGTRAPGWASLAVLLSFFNGILILLLSVMGEYLGRILRELGAQRSYEVRETVRQ</sequence>
<keyword evidence="4 8" id="KW-0812">Transmembrane</keyword>
<keyword evidence="3" id="KW-0808">Transferase</keyword>
<evidence type="ECO:0000256" key="8">
    <source>
        <dbReference type="SAM" id="Phobius"/>
    </source>
</evidence>
<evidence type="ECO:0000256" key="6">
    <source>
        <dbReference type="ARBA" id="ARBA00022989"/>
    </source>
</evidence>
<organism evidence="10 11">
    <name type="scientific">Pandoraea communis</name>
    <dbReference type="NCBI Taxonomy" id="2508297"/>
    <lineage>
        <taxon>Bacteria</taxon>
        <taxon>Pseudomonadati</taxon>
        <taxon>Pseudomonadota</taxon>
        <taxon>Betaproteobacteria</taxon>
        <taxon>Burkholderiales</taxon>
        <taxon>Burkholderiaceae</taxon>
        <taxon>Pandoraea</taxon>
    </lineage>
</organism>
<evidence type="ECO:0000313" key="10">
    <source>
        <dbReference type="EMBL" id="VVE34615.1"/>
    </source>
</evidence>
<dbReference type="SUPFAM" id="SSF53448">
    <property type="entry name" value="Nucleotide-diphospho-sugar transferases"/>
    <property type="match status" value="1"/>
</dbReference>
<keyword evidence="6 8" id="KW-1133">Transmembrane helix</keyword>
<dbReference type="GO" id="GO:0005886">
    <property type="term" value="C:plasma membrane"/>
    <property type="evidence" value="ECO:0007669"/>
    <property type="project" value="TreeGrafter"/>
</dbReference>
<gene>
    <name evidence="10" type="ORF">PCO31110_03872</name>
</gene>
<evidence type="ECO:0000256" key="3">
    <source>
        <dbReference type="ARBA" id="ARBA00022679"/>
    </source>
</evidence>
<keyword evidence="5" id="KW-0448">Lipopolysaccharide biosynthesis</keyword>
<dbReference type="InterPro" id="IPR001173">
    <property type="entry name" value="Glyco_trans_2-like"/>
</dbReference>
<dbReference type="Pfam" id="PF00535">
    <property type="entry name" value="Glycos_transf_2"/>
    <property type="match status" value="1"/>
</dbReference>
<dbReference type="InterPro" id="IPR050256">
    <property type="entry name" value="Glycosyltransferase_2"/>
</dbReference>
<dbReference type="GO" id="GO:0099621">
    <property type="term" value="F:undecaprenyl-phosphate 4-deoxy-4-formamido-L-arabinose transferase activity"/>
    <property type="evidence" value="ECO:0007669"/>
    <property type="project" value="TreeGrafter"/>
</dbReference>
<dbReference type="OrthoDB" id="9811884at2"/>
<reference evidence="10 11" key="1">
    <citation type="submission" date="2019-08" db="EMBL/GenBank/DDBJ databases">
        <authorList>
            <person name="Peeters C."/>
        </authorList>
    </citation>
    <scope>NUCLEOTIDE SEQUENCE [LARGE SCALE GENOMIC DNA]</scope>
    <source>
        <strain evidence="10 11">LMG 31110</strain>
    </source>
</reference>
<dbReference type="RefSeq" id="WP_010805857.1">
    <property type="nucleotide sequence ID" value="NZ_CABPSJ010000005.1"/>
</dbReference>
<protein>
    <submittedName>
        <fullName evidence="10">Ribonuclease III</fullName>
    </submittedName>
</protein>
<dbReference type="CDD" id="cd04187">
    <property type="entry name" value="DPM1_like_bac"/>
    <property type="match status" value="1"/>
</dbReference>
<dbReference type="Gene3D" id="3.90.550.10">
    <property type="entry name" value="Spore Coat Polysaccharide Biosynthesis Protein SpsA, Chain A"/>
    <property type="match status" value="1"/>
</dbReference>
<keyword evidence="2" id="KW-0328">Glycosyltransferase</keyword>
<evidence type="ECO:0000256" key="4">
    <source>
        <dbReference type="ARBA" id="ARBA00022692"/>
    </source>
</evidence>
<dbReference type="Proteomes" id="UP000337189">
    <property type="component" value="Unassembled WGS sequence"/>
</dbReference>
<evidence type="ECO:0000256" key="2">
    <source>
        <dbReference type="ARBA" id="ARBA00022676"/>
    </source>
</evidence>
<dbReference type="PANTHER" id="PTHR48090">
    <property type="entry name" value="UNDECAPRENYL-PHOSPHATE 4-DEOXY-4-FORMAMIDO-L-ARABINOSE TRANSFERASE-RELATED"/>
    <property type="match status" value="1"/>
</dbReference>
<name>A0A5E4XEP2_9BURK</name>
<dbReference type="AlphaFoldDB" id="A0A5E4XEP2"/>
<accession>A0A5E4XEP2</accession>
<dbReference type="GO" id="GO:0009103">
    <property type="term" value="P:lipopolysaccharide biosynthetic process"/>
    <property type="evidence" value="ECO:0007669"/>
    <property type="project" value="UniProtKB-KW"/>
</dbReference>
<evidence type="ECO:0000256" key="1">
    <source>
        <dbReference type="ARBA" id="ARBA00022475"/>
    </source>
</evidence>
<evidence type="ECO:0000313" key="11">
    <source>
        <dbReference type="Proteomes" id="UP000337189"/>
    </source>
</evidence>
<keyword evidence="1" id="KW-1003">Cell membrane</keyword>
<feature type="transmembrane region" description="Helical" evidence="8">
    <location>
        <begin position="262"/>
        <end position="282"/>
    </location>
</feature>
<keyword evidence="7 8" id="KW-0472">Membrane</keyword>
<dbReference type="PANTHER" id="PTHR48090:SF3">
    <property type="entry name" value="UNDECAPRENYL-PHOSPHATE 4-DEOXY-4-FORMAMIDO-L-ARABINOSE TRANSFERASE"/>
    <property type="match status" value="1"/>
</dbReference>
<evidence type="ECO:0000259" key="9">
    <source>
        <dbReference type="Pfam" id="PF00535"/>
    </source>
</evidence>
<evidence type="ECO:0000256" key="5">
    <source>
        <dbReference type="ARBA" id="ARBA00022985"/>
    </source>
</evidence>
<feature type="transmembrane region" description="Helical" evidence="8">
    <location>
        <begin position="229"/>
        <end position="250"/>
    </location>
</feature>
<evidence type="ECO:0000256" key="7">
    <source>
        <dbReference type="ARBA" id="ARBA00023136"/>
    </source>
</evidence>
<feature type="domain" description="Glycosyltransferase 2-like" evidence="9">
    <location>
        <begin position="6"/>
        <end position="136"/>
    </location>
</feature>
<dbReference type="EMBL" id="CABPSJ010000005">
    <property type="protein sequence ID" value="VVE34615.1"/>
    <property type="molecule type" value="Genomic_DNA"/>
</dbReference>